<accession>A0A7Z2JJJ2</accession>
<organism evidence="2 3">
    <name type="scientific">Paraburkholderia acidisoli</name>
    <dbReference type="NCBI Taxonomy" id="2571748"/>
    <lineage>
        <taxon>Bacteria</taxon>
        <taxon>Pseudomonadati</taxon>
        <taxon>Pseudomonadota</taxon>
        <taxon>Betaproteobacteria</taxon>
        <taxon>Burkholderiales</taxon>
        <taxon>Burkholderiaceae</taxon>
        <taxon>Paraburkholderia</taxon>
    </lineage>
</organism>
<dbReference type="InterPro" id="IPR050228">
    <property type="entry name" value="Carboxylesterase_BioH"/>
</dbReference>
<evidence type="ECO:0000313" key="2">
    <source>
        <dbReference type="EMBL" id="QGZ65379.1"/>
    </source>
</evidence>
<dbReference type="SUPFAM" id="SSF53474">
    <property type="entry name" value="alpha/beta-Hydrolases"/>
    <property type="match status" value="1"/>
</dbReference>
<dbReference type="GO" id="GO:0016787">
    <property type="term" value="F:hydrolase activity"/>
    <property type="evidence" value="ECO:0007669"/>
    <property type="project" value="UniProtKB-KW"/>
</dbReference>
<reference evidence="2 3" key="1">
    <citation type="submission" date="2019-12" db="EMBL/GenBank/DDBJ databases">
        <title>Paraburkholderia acidiphila 7Q-K02 sp. nov and Paraburkholderia acidisoli DHF22 sp. nov., two strains isolated from forest soil.</title>
        <authorList>
            <person name="Gao Z."/>
            <person name="Qiu L."/>
        </authorList>
    </citation>
    <scope>NUCLEOTIDE SEQUENCE [LARGE SCALE GENOMIC DNA]</scope>
    <source>
        <strain evidence="2 3">DHF22</strain>
    </source>
</reference>
<dbReference type="KEGG" id="pacs:FAZ98_26800"/>
<feature type="domain" description="AB hydrolase-1" evidence="1">
    <location>
        <begin position="14"/>
        <end position="200"/>
    </location>
</feature>
<dbReference type="Pfam" id="PF12697">
    <property type="entry name" value="Abhydrolase_6"/>
    <property type="match status" value="1"/>
</dbReference>
<dbReference type="PANTHER" id="PTHR43194:SF5">
    <property type="entry name" value="PIMELOYL-[ACYL-CARRIER PROTEIN] METHYL ESTER ESTERASE"/>
    <property type="match status" value="1"/>
</dbReference>
<dbReference type="InterPro" id="IPR029058">
    <property type="entry name" value="AB_hydrolase_fold"/>
</dbReference>
<dbReference type="AlphaFoldDB" id="A0A7Z2JJJ2"/>
<evidence type="ECO:0000313" key="3">
    <source>
        <dbReference type="Proteomes" id="UP000433577"/>
    </source>
</evidence>
<dbReference type="Gene3D" id="3.40.50.1820">
    <property type="entry name" value="alpha/beta hydrolase"/>
    <property type="match status" value="2"/>
</dbReference>
<evidence type="ECO:0000259" key="1">
    <source>
        <dbReference type="Pfam" id="PF12697"/>
    </source>
</evidence>
<name>A0A7Z2JJJ2_9BURK</name>
<dbReference type="EMBL" id="CP046915">
    <property type="protein sequence ID" value="QGZ65379.1"/>
    <property type="molecule type" value="Genomic_DNA"/>
</dbReference>
<keyword evidence="2" id="KW-0378">Hydrolase</keyword>
<proteinExistence type="predicted"/>
<sequence>MTSLPSSRRAPSQLLFLPGASGNTAFWQPLAERLETGAPRAVVAWPGFGQEPPSPAIQGFDDLVDRVVARIDRPTALIAQSIGGAIAVRAALAAREQVTHLVLAVTSGGIDTQGLGAQDWRTGFAAANPTYPDWLATFRSDLSHELRDIRQPVLLLWGDADPYSPVAVGERLRALLPDARLHVVAGGTHDLARDHAAALAPLVDAHLAR</sequence>
<protein>
    <submittedName>
        <fullName evidence="2">Alpha/beta fold hydrolase</fullName>
    </submittedName>
</protein>
<gene>
    <name evidence="2" type="ORF">FAZ98_26800</name>
</gene>
<dbReference type="InterPro" id="IPR000073">
    <property type="entry name" value="AB_hydrolase_1"/>
</dbReference>
<dbReference type="RefSeq" id="WP_158955755.1">
    <property type="nucleotide sequence ID" value="NZ_CP046915.1"/>
</dbReference>
<keyword evidence="3" id="KW-1185">Reference proteome</keyword>
<dbReference type="PANTHER" id="PTHR43194">
    <property type="entry name" value="HYDROLASE ALPHA/BETA FOLD FAMILY"/>
    <property type="match status" value="1"/>
</dbReference>
<dbReference type="OrthoDB" id="5521505at2"/>
<dbReference type="Proteomes" id="UP000433577">
    <property type="component" value="Chromosome 3"/>
</dbReference>